<comment type="caution">
    <text evidence="2">The sequence shown here is derived from an EMBL/GenBank/DDBJ whole genome shotgun (WGS) entry which is preliminary data.</text>
</comment>
<gene>
    <name evidence="2" type="ORF">DERYTH_LOCUS27142</name>
</gene>
<dbReference type="EMBL" id="CAJVPY010060888">
    <property type="protein sequence ID" value="CAG8821558.1"/>
    <property type="molecule type" value="Genomic_DNA"/>
</dbReference>
<accession>A0A9N9KC81</accession>
<keyword evidence="1" id="KW-1133">Transmembrane helix</keyword>
<proteinExistence type="predicted"/>
<dbReference type="Proteomes" id="UP000789405">
    <property type="component" value="Unassembled WGS sequence"/>
</dbReference>
<evidence type="ECO:0000256" key="1">
    <source>
        <dbReference type="SAM" id="Phobius"/>
    </source>
</evidence>
<name>A0A9N9KC81_9GLOM</name>
<keyword evidence="1" id="KW-0472">Membrane</keyword>
<organism evidence="2 3">
    <name type="scientific">Dentiscutata erythropus</name>
    <dbReference type="NCBI Taxonomy" id="1348616"/>
    <lineage>
        <taxon>Eukaryota</taxon>
        <taxon>Fungi</taxon>
        <taxon>Fungi incertae sedis</taxon>
        <taxon>Mucoromycota</taxon>
        <taxon>Glomeromycotina</taxon>
        <taxon>Glomeromycetes</taxon>
        <taxon>Diversisporales</taxon>
        <taxon>Gigasporaceae</taxon>
        <taxon>Dentiscutata</taxon>
    </lineage>
</organism>
<reference evidence="2" key="1">
    <citation type="submission" date="2021-06" db="EMBL/GenBank/DDBJ databases">
        <authorList>
            <person name="Kallberg Y."/>
            <person name="Tangrot J."/>
            <person name="Rosling A."/>
        </authorList>
    </citation>
    <scope>NUCLEOTIDE SEQUENCE</scope>
    <source>
        <strain evidence="2">MA453B</strain>
    </source>
</reference>
<protein>
    <submittedName>
        <fullName evidence="2">16338_t:CDS:1</fullName>
    </submittedName>
</protein>
<evidence type="ECO:0000313" key="2">
    <source>
        <dbReference type="EMBL" id="CAG8821558.1"/>
    </source>
</evidence>
<keyword evidence="1" id="KW-0812">Transmembrane</keyword>
<sequence length="64" mass="7163">FSCDVLMLFQPAMVGPEQILPVFMPFQPVMINSEPMLVLVLFLLALFGEAVPSLIDPDYDCMID</sequence>
<keyword evidence="3" id="KW-1185">Reference proteome</keyword>
<dbReference type="AlphaFoldDB" id="A0A9N9KC81"/>
<feature type="non-terminal residue" evidence="2">
    <location>
        <position position="1"/>
    </location>
</feature>
<feature type="transmembrane region" description="Helical" evidence="1">
    <location>
        <begin position="36"/>
        <end position="55"/>
    </location>
</feature>
<evidence type="ECO:0000313" key="3">
    <source>
        <dbReference type="Proteomes" id="UP000789405"/>
    </source>
</evidence>